<dbReference type="GO" id="GO:0004398">
    <property type="term" value="F:histidine decarboxylase activity"/>
    <property type="evidence" value="ECO:0007669"/>
    <property type="project" value="UniProtKB-EC"/>
</dbReference>
<dbReference type="Gene3D" id="3.40.640.10">
    <property type="entry name" value="Type I PLP-dependent aspartate aminotransferase-like (Major domain)"/>
    <property type="match status" value="1"/>
</dbReference>
<keyword evidence="3" id="KW-0210">Decarboxylase</keyword>
<dbReference type="InterPro" id="IPR002129">
    <property type="entry name" value="PyrdxlP-dep_de-COase"/>
</dbReference>
<sequence length="392" mass="44021">MTLSAADQSRLDAFWHYCLEHQHFNLGYPEAADFDYAALEPFLRFSLNNCGDWGEASNYLLNSFGFEKEVVQYFADLFRISADQCWGYVTHGGTEGNLFGCYLARELFADGILYCSRDTHYSVAKIVRLLRLPCRWVASQPGGEMDYDDLSRQLQIDRCRHPIIFANLGTTLRGAVDDLAEIQRRLARHGLHREQYYLHGDAALSGMILPFVDQPQPHTFADGLDSISVSGHKMIGSPMPCGIVLAQQRHVQQVSVAVDYISARDQTISGSRNGHTPLLLWAALRSRTASGWRQRIAQCVARADQAIERFQSAGVPAWRHHNSITVVFPCPSEPTWRRHCLATSGDTAHLITLPHQQPAQLERAIDDICAEWQTLTVPHTEVRAARRASSSS</sequence>
<dbReference type="Pfam" id="PF00282">
    <property type="entry name" value="Pyridoxal_deC"/>
    <property type="match status" value="1"/>
</dbReference>
<protein>
    <submittedName>
        <fullName evidence="7">Histidine decarboxylase</fullName>
        <ecNumber evidence="7">4.1.1.22</ecNumber>
    </submittedName>
</protein>
<dbReference type="Proteomes" id="UP001562065">
    <property type="component" value="Unassembled WGS sequence"/>
</dbReference>
<comment type="caution">
    <text evidence="7">The sequence shown here is derived from an EMBL/GenBank/DDBJ whole genome shotgun (WGS) entry which is preliminary data.</text>
</comment>
<evidence type="ECO:0000313" key="7">
    <source>
        <dbReference type="EMBL" id="MEY1661349.1"/>
    </source>
</evidence>
<dbReference type="RefSeq" id="WP_369454607.1">
    <property type="nucleotide sequence ID" value="NZ_JBGCUO010000001.1"/>
</dbReference>
<keyword evidence="4 6" id="KW-0663">Pyridoxal phosphate</keyword>
<dbReference type="PANTHER" id="PTHR46101:SF2">
    <property type="entry name" value="SERINE DECARBOXYLASE"/>
    <property type="match status" value="1"/>
</dbReference>
<proteinExistence type="inferred from homology"/>
<comment type="similarity">
    <text evidence="2 6">Belongs to the group II decarboxylase family.</text>
</comment>
<keyword evidence="8" id="KW-1185">Reference proteome</keyword>
<dbReference type="InterPro" id="IPR015424">
    <property type="entry name" value="PyrdxlP-dep_Trfase"/>
</dbReference>
<dbReference type="EMBL" id="JBGCUO010000001">
    <property type="protein sequence ID" value="MEY1661349.1"/>
    <property type="molecule type" value="Genomic_DNA"/>
</dbReference>
<evidence type="ECO:0000256" key="3">
    <source>
        <dbReference type="ARBA" id="ARBA00022793"/>
    </source>
</evidence>
<accession>A0ABV4AET8</accession>
<dbReference type="InterPro" id="IPR051151">
    <property type="entry name" value="Group_II_Decarboxylase"/>
</dbReference>
<evidence type="ECO:0000256" key="1">
    <source>
        <dbReference type="ARBA" id="ARBA00001933"/>
    </source>
</evidence>
<dbReference type="EC" id="4.1.1.22" evidence="7"/>
<gene>
    <name evidence="7" type="ORF">AB5I84_04215</name>
</gene>
<name>A0ABV4AET8_9GAMM</name>
<dbReference type="SUPFAM" id="SSF53383">
    <property type="entry name" value="PLP-dependent transferases"/>
    <property type="match status" value="1"/>
</dbReference>
<organism evidence="7 8">
    <name type="scientific">Isoalcanivorax beigongshangi</name>
    <dbReference type="NCBI Taxonomy" id="3238810"/>
    <lineage>
        <taxon>Bacteria</taxon>
        <taxon>Pseudomonadati</taxon>
        <taxon>Pseudomonadota</taxon>
        <taxon>Gammaproteobacteria</taxon>
        <taxon>Oceanospirillales</taxon>
        <taxon>Alcanivoracaceae</taxon>
        <taxon>Isoalcanivorax</taxon>
    </lineage>
</organism>
<dbReference type="NCBIfam" id="NF002748">
    <property type="entry name" value="PRK02769.1"/>
    <property type="match status" value="1"/>
</dbReference>
<dbReference type="InterPro" id="IPR015421">
    <property type="entry name" value="PyrdxlP-dep_Trfase_major"/>
</dbReference>
<evidence type="ECO:0000256" key="4">
    <source>
        <dbReference type="ARBA" id="ARBA00022898"/>
    </source>
</evidence>
<reference evidence="7 8" key="1">
    <citation type="submission" date="2024-07" db="EMBL/GenBank/DDBJ databases">
        <authorList>
            <person name="Ren Q."/>
        </authorList>
    </citation>
    <scope>NUCLEOTIDE SEQUENCE [LARGE SCALE GENOMIC DNA]</scope>
    <source>
        <strain evidence="7 8">REN37</strain>
    </source>
</reference>
<evidence type="ECO:0000256" key="5">
    <source>
        <dbReference type="ARBA" id="ARBA00023239"/>
    </source>
</evidence>
<comment type="cofactor">
    <cofactor evidence="1 6">
        <name>pyridoxal 5'-phosphate</name>
        <dbReference type="ChEBI" id="CHEBI:597326"/>
    </cofactor>
</comment>
<evidence type="ECO:0000256" key="6">
    <source>
        <dbReference type="RuleBase" id="RU000382"/>
    </source>
</evidence>
<evidence type="ECO:0000313" key="8">
    <source>
        <dbReference type="Proteomes" id="UP001562065"/>
    </source>
</evidence>
<dbReference type="PANTHER" id="PTHR46101">
    <property type="match status" value="1"/>
</dbReference>
<evidence type="ECO:0000256" key="2">
    <source>
        <dbReference type="ARBA" id="ARBA00009533"/>
    </source>
</evidence>
<keyword evidence="5 6" id="KW-0456">Lyase</keyword>